<dbReference type="InterPro" id="IPR001005">
    <property type="entry name" value="SANT/Myb"/>
</dbReference>
<gene>
    <name evidence="2" type="ORF">SAY87_026322</name>
</gene>
<evidence type="ECO:0000259" key="1">
    <source>
        <dbReference type="SMART" id="SM00717"/>
    </source>
</evidence>
<evidence type="ECO:0000313" key="3">
    <source>
        <dbReference type="Proteomes" id="UP001345219"/>
    </source>
</evidence>
<dbReference type="SMART" id="SM00717">
    <property type="entry name" value="SANT"/>
    <property type="match status" value="1"/>
</dbReference>
<organism evidence="2 3">
    <name type="scientific">Trapa incisa</name>
    <dbReference type="NCBI Taxonomy" id="236973"/>
    <lineage>
        <taxon>Eukaryota</taxon>
        <taxon>Viridiplantae</taxon>
        <taxon>Streptophyta</taxon>
        <taxon>Embryophyta</taxon>
        <taxon>Tracheophyta</taxon>
        <taxon>Spermatophyta</taxon>
        <taxon>Magnoliopsida</taxon>
        <taxon>eudicotyledons</taxon>
        <taxon>Gunneridae</taxon>
        <taxon>Pentapetalae</taxon>
        <taxon>rosids</taxon>
        <taxon>malvids</taxon>
        <taxon>Myrtales</taxon>
        <taxon>Lythraceae</taxon>
        <taxon>Trapa</taxon>
    </lineage>
</organism>
<dbReference type="Gene3D" id="1.10.10.60">
    <property type="entry name" value="Homeodomain-like"/>
    <property type="match status" value="1"/>
</dbReference>
<evidence type="ECO:0000313" key="2">
    <source>
        <dbReference type="EMBL" id="KAK4747285.1"/>
    </source>
</evidence>
<dbReference type="Proteomes" id="UP001345219">
    <property type="component" value="Chromosome 20"/>
</dbReference>
<accession>A0AAN7GUB6</accession>
<dbReference type="SUPFAM" id="SSF46689">
    <property type="entry name" value="Homeodomain-like"/>
    <property type="match status" value="1"/>
</dbReference>
<feature type="domain" description="Myb-like" evidence="1">
    <location>
        <begin position="239"/>
        <end position="292"/>
    </location>
</feature>
<proteinExistence type="predicted"/>
<keyword evidence="3" id="KW-1185">Reference proteome</keyword>
<dbReference type="PANTHER" id="PTHR46872">
    <property type="entry name" value="DNA BINDING PROTEIN"/>
    <property type="match status" value="1"/>
</dbReference>
<dbReference type="AlphaFoldDB" id="A0AAN7GUB6"/>
<dbReference type="PANTHER" id="PTHR46872:SF10">
    <property type="entry name" value="MYB-LIKE DOMAIN-CONTAINING PROTEIN"/>
    <property type="match status" value="1"/>
</dbReference>
<dbReference type="EMBL" id="JAXIOK010000020">
    <property type="protein sequence ID" value="KAK4747285.1"/>
    <property type="molecule type" value="Genomic_DNA"/>
</dbReference>
<dbReference type="CDD" id="cd00167">
    <property type="entry name" value="SANT"/>
    <property type="match status" value="1"/>
</dbReference>
<sequence>MMLQKRPFDGDGQCIISAKLPKQLKHTERLPLLSEMYPCSEDRPDVANAAGEVVFKDKVEVLENNGHATDLVSWPEGYEEDTDYSEDDIQLVEPFQVPFFPGYYYPEHGFRTLIRHEDIYSMNFQHPQKPVPIGPNYQADIPPWNPNGAKRRSPDFCSTSEAVSQSGDRVLVGHSVIPMPYSGSFQDEAGAGRSECWCHDKGSIGCVRIHIVEAREKLGRILGSKELKELGFLDMGELVADKWTEEEEQLFHEIILLNPPSTGKNFWDILSSEFSSRTKAEIVSYYFNVFILRKRALQNRFGPSNADSDNDEWCLSDEDDEDSIVESPEHHIGLDNSLEHDVNEYNEHVDETYNDNDNPAAFETADKGYENQSADHMAYKFEDKFQDERGHQYHQDAPDDSCTSFDKDGNQDRWAASYYGLSNGSKGHHYVLEPCDAKMWDVGCLSHPMRDVDFLPTRNMIEEVFGHGSWNCKMDGKP</sequence>
<comment type="caution">
    <text evidence="2">The sequence shown here is derived from an EMBL/GenBank/DDBJ whole genome shotgun (WGS) entry which is preliminary data.</text>
</comment>
<name>A0AAN7GUB6_9MYRT</name>
<protein>
    <recommendedName>
        <fullName evidence="1">Myb-like domain-containing protein</fullName>
    </recommendedName>
</protein>
<dbReference type="InterPro" id="IPR009057">
    <property type="entry name" value="Homeodomain-like_sf"/>
</dbReference>
<reference evidence="2 3" key="1">
    <citation type="journal article" date="2023" name="Hortic Res">
        <title>Pangenome of water caltrop reveals structural variations and asymmetric subgenome divergence after allopolyploidization.</title>
        <authorList>
            <person name="Zhang X."/>
            <person name="Chen Y."/>
            <person name="Wang L."/>
            <person name="Yuan Y."/>
            <person name="Fang M."/>
            <person name="Shi L."/>
            <person name="Lu R."/>
            <person name="Comes H.P."/>
            <person name="Ma Y."/>
            <person name="Chen Y."/>
            <person name="Huang G."/>
            <person name="Zhou Y."/>
            <person name="Zheng Z."/>
            <person name="Qiu Y."/>
        </authorList>
    </citation>
    <scope>NUCLEOTIDE SEQUENCE [LARGE SCALE GENOMIC DNA]</scope>
    <source>
        <tissue evidence="2">Roots</tissue>
    </source>
</reference>